<reference evidence="2 4" key="1">
    <citation type="submission" date="2016-10" db="EMBL/GenBank/DDBJ databases">
        <authorList>
            <person name="Varghese N."/>
            <person name="Submissions S."/>
        </authorList>
    </citation>
    <scope>NUCLEOTIDE SEQUENCE [LARGE SCALE GENOMIC DNA]</scope>
    <source>
        <strain evidence="2 4">ATCC 43761</strain>
    </source>
</reference>
<dbReference type="Gene3D" id="1.10.1370.20">
    <property type="entry name" value="Oligoendopeptidase f, C-terminal domain"/>
    <property type="match status" value="1"/>
</dbReference>
<sequence length="762" mass="89053">MKLRSNLGFLGNTNDKIISVQLPGTNGKTLKIKPEEYGEFISFLRYLNKTNKSKKRLSATQEEYLQFLESHNLVYKKVDLKQENNPRLLNFVNNFMDTTDRYLFSDKVKNKVAVIIGLGTRGTSMLYYLIQMGVTNFVLIDGDKVEHKNLSHQHYYTEKDIGKYKVEALKNRLLDNHSLNIKTESNYLSDKKQLDNLVANKDKKNTYVFCAFDNLGSQLLQIVREINDIYPTYIAGYNRKLVFATIVSNSFLEDYEEEVKDYDVIKDNSGMGFLGDLTALLMLRLWLQKMLPKLDYGWDYLEYSLFDNESSIFSHYLTNKKLNINDKTFFFKFVLDSHLNNLYSQYLLSGNEDNIEEIKAISENFNLDIEEINTTVDEFRSKRDSLHIAYSGKDMNIKHFYNEIMPNIIMSSKLAQNLDNCLKKVESETVSLVNKKKKKVRDKYVKQLSNLKRQLPCLASLVREINNTFFPDEEIDFLKYKPQISTPKLISLSDQIKKVSLVDNLIPNYSLTQHIEFMNEHNFLKVSKQYKTSFTSFDERYNVSTSFIKQDNNLWGLLTLGHEIGHNYFNSFIENATAKVNMSTLTAETFAFINETLVMHQLMNDPQNNDYSFDLLFYLYRLISVPFSMDLYQKKVFAENETELSWNEIINKRLETITTLFPNKKILNLKYSHHNISMNDDFLFNEAELFLYPRAYLLGLFISSSFINDSNLYITFIEYINNAVKLDISLILEKVFNVSEDEAIENGVMLFRKFLQGLNHNV</sequence>
<dbReference type="Proteomes" id="UP000181860">
    <property type="component" value="Unassembled WGS sequence"/>
</dbReference>
<dbReference type="InterPro" id="IPR045886">
    <property type="entry name" value="ThiF/MoeB/HesA"/>
</dbReference>
<evidence type="ECO:0000313" key="3">
    <source>
        <dbReference type="EMBL" id="WGO86637.1"/>
    </source>
</evidence>
<dbReference type="CDD" id="cd01483">
    <property type="entry name" value="E1_enzyme_family"/>
    <property type="match status" value="1"/>
</dbReference>
<gene>
    <name evidence="3" type="ORF">QEJ78_04090</name>
    <name evidence="2" type="ORF">SAMN02983011_02032</name>
</gene>
<evidence type="ECO:0000313" key="2">
    <source>
        <dbReference type="EMBL" id="SDA66778.1"/>
    </source>
</evidence>
<dbReference type="InterPro" id="IPR000594">
    <property type="entry name" value="ThiF_NAD_FAD-bd"/>
</dbReference>
<dbReference type="EMBL" id="FMXC01000033">
    <property type="protein sequence ID" value="SDA66778.1"/>
    <property type="molecule type" value="Genomic_DNA"/>
</dbReference>
<dbReference type="AlphaFoldDB" id="A0AAX3UG17"/>
<dbReference type="GO" id="GO:0061504">
    <property type="term" value="P:cyclic threonylcarbamoyladenosine biosynthetic process"/>
    <property type="evidence" value="ECO:0007669"/>
    <property type="project" value="TreeGrafter"/>
</dbReference>
<dbReference type="GO" id="GO:0008641">
    <property type="term" value="F:ubiquitin-like modifier activating enzyme activity"/>
    <property type="evidence" value="ECO:0007669"/>
    <property type="project" value="InterPro"/>
</dbReference>
<dbReference type="PANTHER" id="PTHR43267">
    <property type="entry name" value="TRNA THREONYLCARBAMOYLADENOSINE DEHYDRATASE"/>
    <property type="match status" value="1"/>
</dbReference>
<organism evidence="3 5">
    <name type="scientific">Lactobacillus kefiranofaciens</name>
    <dbReference type="NCBI Taxonomy" id="267818"/>
    <lineage>
        <taxon>Bacteria</taxon>
        <taxon>Bacillati</taxon>
        <taxon>Bacillota</taxon>
        <taxon>Bacilli</taxon>
        <taxon>Lactobacillales</taxon>
        <taxon>Lactobacillaceae</taxon>
        <taxon>Lactobacillus</taxon>
    </lineage>
</organism>
<protein>
    <submittedName>
        <fullName evidence="3">ThiF family adenylyltransferase</fullName>
    </submittedName>
    <submittedName>
        <fullName evidence="2">ThiF family protein</fullName>
    </submittedName>
</protein>
<dbReference type="Gene3D" id="3.40.50.720">
    <property type="entry name" value="NAD(P)-binding Rossmann-like Domain"/>
    <property type="match status" value="1"/>
</dbReference>
<reference evidence="3" key="2">
    <citation type="journal article" date="2022" name="Food Funct.">
        <title>Lactobacillus kefiranofaciens ZW18 from Kefir enhances the anti-tumor effect of anti-programmed cell death 1 (PD-1) immunotherapy by modulating the gut microbiota.</title>
        <authorList>
            <person name="Zhao J."/>
            <person name="Wang Y."/>
            <person name="Wang J."/>
            <person name="Lv M."/>
            <person name="Zhou C."/>
            <person name="Jia L."/>
            <person name="Geng W."/>
        </authorList>
    </citation>
    <scope>NUCLEOTIDE SEQUENCE</scope>
    <source>
        <strain evidence="3">ZW18</strain>
    </source>
</reference>
<dbReference type="SUPFAM" id="SSF69572">
    <property type="entry name" value="Activating enzymes of the ubiquitin-like proteins"/>
    <property type="match status" value="1"/>
</dbReference>
<name>A0AAX3UG17_9LACO</name>
<dbReference type="InterPro" id="IPR042088">
    <property type="entry name" value="OligoPept_F_C"/>
</dbReference>
<dbReference type="PANTHER" id="PTHR43267:SF3">
    <property type="entry name" value="THIF PROTEIN"/>
    <property type="match status" value="1"/>
</dbReference>
<dbReference type="EMBL" id="CP123735">
    <property type="protein sequence ID" value="WGO86637.1"/>
    <property type="molecule type" value="Genomic_DNA"/>
</dbReference>
<dbReference type="Pfam" id="PF00899">
    <property type="entry name" value="ThiF"/>
    <property type="match status" value="1"/>
</dbReference>
<keyword evidence="3" id="KW-0548">Nucleotidyltransferase</keyword>
<accession>A0AAX3UG17</accession>
<evidence type="ECO:0000313" key="5">
    <source>
        <dbReference type="Proteomes" id="UP001242513"/>
    </source>
</evidence>
<evidence type="ECO:0000313" key="4">
    <source>
        <dbReference type="Proteomes" id="UP000181860"/>
    </source>
</evidence>
<dbReference type="InterPro" id="IPR035985">
    <property type="entry name" value="Ubiquitin-activating_enz"/>
</dbReference>
<dbReference type="GO" id="GO:0061503">
    <property type="term" value="F:tRNA threonylcarbamoyladenosine dehydratase"/>
    <property type="evidence" value="ECO:0007669"/>
    <property type="project" value="TreeGrafter"/>
</dbReference>
<proteinExistence type="predicted"/>
<dbReference type="GO" id="GO:0016779">
    <property type="term" value="F:nucleotidyltransferase activity"/>
    <property type="evidence" value="ECO:0007669"/>
    <property type="project" value="UniProtKB-KW"/>
</dbReference>
<keyword evidence="3" id="KW-0808">Transferase</keyword>
<keyword evidence="4" id="KW-1185">Reference proteome</keyword>
<feature type="domain" description="THIF-type NAD/FAD binding fold" evidence="1">
    <location>
        <begin position="106"/>
        <end position="218"/>
    </location>
</feature>
<dbReference type="RefSeq" id="WP_013853821.1">
    <property type="nucleotide sequence ID" value="NZ_CP123735.1"/>
</dbReference>
<evidence type="ECO:0000259" key="1">
    <source>
        <dbReference type="Pfam" id="PF00899"/>
    </source>
</evidence>
<reference evidence="3" key="3">
    <citation type="submission" date="2023-04" db="EMBL/GenBank/DDBJ databases">
        <authorList>
            <person name="Wang Y."/>
        </authorList>
    </citation>
    <scope>NUCLEOTIDE SEQUENCE</scope>
    <source>
        <strain evidence="3">ZW18</strain>
    </source>
</reference>
<dbReference type="Proteomes" id="UP001242513">
    <property type="component" value="Chromosome"/>
</dbReference>